<evidence type="ECO:0000256" key="2">
    <source>
        <dbReference type="ARBA" id="ARBA00023015"/>
    </source>
</evidence>
<accession>A0A177ZI62</accession>
<evidence type="ECO:0000256" key="1">
    <source>
        <dbReference type="ARBA" id="ARBA00010641"/>
    </source>
</evidence>
<dbReference type="InterPro" id="IPR039425">
    <property type="entry name" value="RNA_pol_sigma-70-like"/>
</dbReference>
<dbReference type="Proteomes" id="UP000077881">
    <property type="component" value="Unassembled WGS sequence"/>
</dbReference>
<dbReference type="Gene3D" id="1.10.10.10">
    <property type="entry name" value="Winged helix-like DNA-binding domain superfamily/Winged helix DNA-binding domain"/>
    <property type="match status" value="1"/>
</dbReference>
<dbReference type="InterPro" id="IPR013324">
    <property type="entry name" value="RNA_pol_sigma_r3/r4-like"/>
</dbReference>
<keyword evidence="9" id="KW-1185">Reference proteome</keyword>
<dbReference type="PATRIC" id="fig|217031.6.peg.4376"/>
<gene>
    <name evidence="8" type="ORF">ABB05_20155</name>
</gene>
<evidence type="ECO:0000259" key="6">
    <source>
        <dbReference type="Pfam" id="PF04542"/>
    </source>
</evidence>
<evidence type="ECO:0000256" key="3">
    <source>
        <dbReference type="ARBA" id="ARBA00023082"/>
    </source>
</evidence>
<dbReference type="GO" id="GO:0016987">
    <property type="term" value="F:sigma factor activity"/>
    <property type="evidence" value="ECO:0007669"/>
    <property type="project" value="UniProtKB-KW"/>
</dbReference>
<dbReference type="InterPro" id="IPR007627">
    <property type="entry name" value="RNA_pol_sigma70_r2"/>
</dbReference>
<dbReference type="OrthoDB" id="9795666at2"/>
<dbReference type="STRING" id="217031.ABB05_20155"/>
<dbReference type="InterPro" id="IPR014284">
    <property type="entry name" value="RNA_pol_sigma-70_dom"/>
</dbReference>
<keyword evidence="4" id="KW-0238">DNA-binding</keyword>
<evidence type="ECO:0000313" key="8">
    <source>
        <dbReference type="EMBL" id="OAK67454.1"/>
    </source>
</evidence>
<dbReference type="GO" id="GO:0003677">
    <property type="term" value="F:DNA binding"/>
    <property type="evidence" value="ECO:0007669"/>
    <property type="project" value="UniProtKB-KW"/>
</dbReference>
<proteinExistence type="inferred from homology"/>
<evidence type="ECO:0000256" key="5">
    <source>
        <dbReference type="ARBA" id="ARBA00023163"/>
    </source>
</evidence>
<dbReference type="InterPro" id="IPR013249">
    <property type="entry name" value="RNA_pol_sigma70_r4_t2"/>
</dbReference>
<feature type="domain" description="RNA polymerase sigma factor 70 region 4 type 2" evidence="7">
    <location>
        <begin position="104"/>
        <end position="156"/>
    </location>
</feature>
<dbReference type="PANTHER" id="PTHR43133:SF52">
    <property type="entry name" value="ECF RNA POLYMERASE SIGMA FACTOR SIGL"/>
    <property type="match status" value="1"/>
</dbReference>
<dbReference type="AlphaFoldDB" id="A0A177ZI62"/>
<dbReference type="NCBIfam" id="TIGR02937">
    <property type="entry name" value="sigma70-ECF"/>
    <property type="match status" value="1"/>
</dbReference>
<keyword evidence="2" id="KW-0805">Transcription regulation</keyword>
<feature type="domain" description="RNA polymerase sigma-70 region 2" evidence="6">
    <location>
        <begin position="7"/>
        <end position="73"/>
    </location>
</feature>
<sequence length="165" mass="19874">MQELEKLYTEIQPKIFAFFYIKVQDQSLAEELTQDVFYQAVKGFHLFSGNSTLKTWIFSIAHNRLKTYYRSKKYARFLNKKMTNETEPRSFTPEELYIQKEEHRQFQTFLEQLRPSLKEIVILRLYGELTFREIGGLVNQSENYVRLAFHRAKIKLKKEMRGNDE</sequence>
<organism evidence="8 9">
    <name type="scientific">Lederbergia galactosidilytica</name>
    <dbReference type="NCBI Taxonomy" id="217031"/>
    <lineage>
        <taxon>Bacteria</taxon>
        <taxon>Bacillati</taxon>
        <taxon>Bacillota</taxon>
        <taxon>Bacilli</taxon>
        <taxon>Bacillales</taxon>
        <taxon>Bacillaceae</taxon>
        <taxon>Lederbergia</taxon>
    </lineage>
</organism>
<dbReference type="SUPFAM" id="SSF88946">
    <property type="entry name" value="Sigma2 domain of RNA polymerase sigma factors"/>
    <property type="match status" value="1"/>
</dbReference>
<dbReference type="GO" id="GO:0006352">
    <property type="term" value="P:DNA-templated transcription initiation"/>
    <property type="evidence" value="ECO:0007669"/>
    <property type="project" value="InterPro"/>
</dbReference>
<keyword evidence="5" id="KW-0804">Transcription</keyword>
<comment type="caution">
    <text evidence="8">The sequence shown here is derived from an EMBL/GenBank/DDBJ whole genome shotgun (WGS) entry which is preliminary data.</text>
</comment>
<dbReference type="Pfam" id="PF08281">
    <property type="entry name" value="Sigma70_r4_2"/>
    <property type="match status" value="1"/>
</dbReference>
<dbReference type="RefSeq" id="WP_064468805.1">
    <property type="nucleotide sequence ID" value="NZ_JAGGKH010000024.1"/>
</dbReference>
<evidence type="ECO:0000259" key="7">
    <source>
        <dbReference type="Pfam" id="PF08281"/>
    </source>
</evidence>
<dbReference type="Pfam" id="PF04542">
    <property type="entry name" value="Sigma70_r2"/>
    <property type="match status" value="1"/>
</dbReference>
<dbReference type="Gene3D" id="1.10.1740.10">
    <property type="match status" value="1"/>
</dbReference>
<name>A0A177ZI62_9BACI</name>
<comment type="similarity">
    <text evidence="1">Belongs to the sigma-70 factor family. ECF subfamily.</text>
</comment>
<dbReference type="InterPro" id="IPR013325">
    <property type="entry name" value="RNA_pol_sigma_r2"/>
</dbReference>
<keyword evidence="3" id="KW-0731">Sigma factor</keyword>
<evidence type="ECO:0000313" key="9">
    <source>
        <dbReference type="Proteomes" id="UP000077881"/>
    </source>
</evidence>
<reference evidence="8 9" key="1">
    <citation type="submission" date="2015-05" db="EMBL/GenBank/DDBJ databases">
        <title>Comparison of genome.</title>
        <authorList>
            <person name="Zheng Z."/>
            <person name="Sun M."/>
        </authorList>
    </citation>
    <scope>NUCLEOTIDE SEQUENCE [LARGE SCALE GENOMIC DNA]</scope>
    <source>
        <strain evidence="8 9">G25-74</strain>
    </source>
</reference>
<dbReference type="InterPro" id="IPR036388">
    <property type="entry name" value="WH-like_DNA-bd_sf"/>
</dbReference>
<evidence type="ECO:0000256" key="4">
    <source>
        <dbReference type="ARBA" id="ARBA00023125"/>
    </source>
</evidence>
<dbReference type="PANTHER" id="PTHR43133">
    <property type="entry name" value="RNA POLYMERASE ECF-TYPE SIGMA FACTO"/>
    <property type="match status" value="1"/>
</dbReference>
<protein>
    <submittedName>
        <fullName evidence="8">RNA polymerase subunit sigma-24</fullName>
    </submittedName>
</protein>
<dbReference type="SUPFAM" id="SSF88659">
    <property type="entry name" value="Sigma3 and sigma4 domains of RNA polymerase sigma factors"/>
    <property type="match status" value="1"/>
</dbReference>
<dbReference type="EMBL" id="LDJR01000060">
    <property type="protein sequence ID" value="OAK67454.1"/>
    <property type="molecule type" value="Genomic_DNA"/>
</dbReference>